<name>A0AAE3UDR8_9BACT</name>
<evidence type="ECO:0000313" key="4">
    <source>
        <dbReference type="Proteomes" id="UP001232063"/>
    </source>
</evidence>
<evidence type="ECO:0000256" key="1">
    <source>
        <dbReference type="SAM" id="Coils"/>
    </source>
</evidence>
<dbReference type="RefSeq" id="WP_314510988.1">
    <property type="nucleotide sequence ID" value="NZ_JASJOU010000003.1"/>
</dbReference>
<organism evidence="3 4">
    <name type="scientific">Xanthocytophaga agilis</name>
    <dbReference type="NCBI Taxonomy" id="3048010"/>
    <lineage>
        <taxon>Bacteria</taxon>
        <taxon>Pseudomonadati</taxon>
        <taxon>Bacteroidota</taxon>
        <taxon>Cytophagia</taxon>
        <taxon>Cytophagales</taxon>
        <taxon>Rhodocytophagaceae</taxon>
        <taxon>Xanthocytophaga</taxon>
    </lineage>
</organism>
<gene>
    <name evidence="3" type="ORF">QNI22_12665</name>
</gene>
<dbReference type="AlphaFoldDB" id="A0AAE3UDR8"/>
<sequence length="306" mass="34418">MTEQTPEKSNSRKILLTALIAILVALNGVLFYLNLKERDKNKALTQTNQTVEAEKDATLAKLDSLEQEYDKRIAEVQKLGGDVESLQKVKEQLEKDKVYLKNSSVSERKKYIAQIKKYEEMLVAKDEELAVLKQQNETLYGQNSELKSKQVRLTDSISTIETQKRDLAEKVRVGGALKAENLVINVLNEKGKERDGGEYKSKKIDRIKILFDIAENKISEAGTHTVYMRLVEPDGAAVFDMATGGGTFTIDGKEAFYTAKKDILYDKTRQKVDFVFAKGSPYKAGKHTVELYADEFQIGSGSFVVK</sequence>
<accession>A0AAE3UDR8</accession>
<keyword evidence="1" id="KW-0175">Coiled coil</keyword>
<feature type="transmembrane region" description="Helical" evidence="2">
    <location>
        <begin position="14"/>
        <end position="33"/>
    </location>
</feature>
<protein>
    <recommendedName>
        <fullName evidence="5">Chromosome segregation protein SMC</fullName>
    </recommendedName>
</protein>
<keyword evidence="4" id="KW-1185">Reference proteome</keyword>
<comment type="caution">
    <text evidence="3">The sequence shown here is derived from an EMBL/GenBank/DDBJ whole genome shotgun (WGS) entry which is preliminary data.</text>
</comment>
<feature type="coiled-coil region" evidence="1">
    <location>
        <begin position="48"/>
        <end position="149"/>
    </location>
</feature>
<keyword evidence="2" id="KW-0472">Membrane</keyword>
<evidence type="ECO:0000256" key="2">
    <source>
        <dbReference type="SAM" id="Phobius"/>
    </source>
</evidence>
<evidence type="ECO:0008006" key="5">
    <source>
        <dbReference type="Google" id="ProtNLM"/>
    </source>
</evidence>
<dbReference type="Proteomes" id="UP001232063">
    <property type="component" value="Unassembled WGS sequence"/>
</dbReference>
<proteinExistence type="predicted"/>
<reference evidence="3" key="1">
    <citation type="submission" date="2023-05" db="EMBL/GenBank/DDBJ databases">
        <authorList>
            <person name="Zhang X."/>
        </authorList>
    </citation>
    <scope>NUCLEOTIDE SEQUENCE</scope>
    <source>
        <strain evidence="3">BD1B2-1</strain>
    </source>
</reference>
<keyword evidence="2" id="KW-1133">Transmembrane helix</keyword>
<evidence type="ECO:0000313" key="3">
    <source>
        <dbReference type="EMBL" id="MDJ1501510.1"/>
    </source>
</evidence>
<keyword evidence="2" id="KW-0812">Transmembrane</keyword>
<dbReference type="EMBL" id="JASJOU010000003">
    <property type="protein sequence ID" value="MDJ1501510.1"/>
    <property type="molecule type" value="Genomic_DNA"/>
</dbReference>